<sequence length="120" mass="13642">MDGPNNVNSNYVRPFTGPYQLSYLSSNNANPPLIHQFQTQNFLPSVSDNVDEMFMNIMDYKDTRNYTGDYASIQDNPSVPHFHLGNVNMMNGQLNSPQLMQTALAHSQYLVKHSVLFIPM</sequence>
<name>A0A9N9BVZ3_9GLOM</name>
<gene>
    <name evidence="1" type="ORF">POCULU_LOCUS6336</name>
</gene>
<keyword evidence="2" id="KW-1185">Reference proteome</keyword>
<dbReference type="EMBL" id="CAJVPJ010001145">
    <property type="protein sequence ID" value="CAG8577942.1"/>
    <property type="molecule type" value="Genomic_DNA"/>
</dbReference>
<protein>
    <submittedName>
        <fullName evidence="1">7399_t:CDS:1</fullName>
    </submittedName>
</protein>
<comment type="caution">
    <text evidence="1">The sequence shown here is derived from an EMBL/GenBank/DDBJ whole genome shotgun (WGS) entry which is preliminary data.</text>
</comment>
<dbReference type="AlphaFoldDB" id="A0A9N9BVZ3"/>
<evidence type="ECO:0000313" key="2">
    <source>
        <dbReference type="Proteomes" id="UP000789572"/>
    </source>
</evidence>
<proteinExistence type="predicted"/>
<accession>A0A9N9BVZ3</accession>
<evidence type="ECO:0000313" key="1">
    <source>
        <dbReference type="EMBL" id="CAG8577942.1"/>
    </source>
</evidence>
<reference evidence="1" key="1">
    <citation type="submission" date="2021-06" db="EMBL/GenBank/DDBJ databases">
        <authorList>
            <person name="Kallberg Y."/>
            <person name="Tangrot J."/>
            <person name="Rosling A."/>
        </authorList>
    </citation>
    <scope>NUCLEOTIDE SEQUENCE</scope>
    <source>
        <strain evidence="1">IA702</strain>
    </source>
</reference>
<dbReference type="Proteomes" id="UP000789572">
    <property type="component" value="Unassembled WGS sequence"/>
</dbReference>
<organism evidence="1 2">
    <name type="scientific">Paraglomus occultum</name>
    <dbReference type="NCBI Taxonomy" id="144539"/>
    <lineage>
        <taxon>Eukaryota</taxon>
        <taxon>Fungi</taxon>
        <taxon>Fungi incertae sedis</taxon>
        <taxon>Mucoromycota</taxon>
        <taxon>Glomeromycotina</taxon>
        <taxon>Glomeromycetes</taxon>
        <taxon>Paraglomerales</taxon>
        <taxon>Paraglomeraceae</taxon>
        <taxon>Paraglomus</taxon>
    </lineage>
</organism>